<sequence>MSCPLYTPTDLAGLEFDPFLADALRHRPVSRIRMPYGDGDAWLVTRYDDVRMVTSDPRFSRAEIVGRTFPKMTPHHIPVDKAVSFADPPEHARVRRVVAKAFDQRSTEDLRKHAEQVVHELIDGMVRAGSPSDIVEHVTSPFPVRMVGEILGVPAPDWPRMTGWASTILRVAPDEDALKQVAEAKEAARRYFLDLAEQRLAEPREDLMSVLAASCHEGVLDEEELIALALLLQFNGWHAVRNNSSNMIYLLLTTPGLKDRLLADPGLVPQAVEEFLRYIPHKSGLGQPRVATEDVEVGGVLIPEGSFVYVSYLTANRDDSVFPDPDRLDIDRTEVGHLSFGHGPHYCMAPLLARMESQVLLGTLLDRLPELELAVAPDEIRMQPGALIRGPIAFPVTW</sequence>
<keyword evidence="7 9" id="KW-0408">Iron</keyword>
<dbReference type="GO" id="GO:0004497">
    <property type="term" value="F:monooxygenase activity"/>
    <property type="evidence" value="ECO:0007669"/>
    <property type="project" value="UniProtKB-KW"/>
</dbReference>
<dbReference type="PROSITE" id="PS00086">
    <property type="entry name" value="CYTOCHROME_P450"/>
    <property type="match status" value="1"/>
</dbReference>
<evidence type="ECO:0000256" key="1">
    <source>
        <dbReference type="ARBA" id="ARBA00004496"/>
    </source>
</evidence>
<dbReference type="GO" id="GO:0020037">
    <property type="term" value="F:heme binding"/>
    <property type="evidence" value="ECO:0007669"/>
    <property type="project" value="InterPro"/>
</dbReference>
<dbReference type="PANTHER" id="PTHR46696:SF1">
    <property type="entry name" value="CYTOCHROME P450 YJIB-RELATED"/>
    <property type="match status" value="1"/>
</dbReference>
<keyword evidence="3" id="KW-0963">Cytoplasm</keyword>
<dbReference type="STRING" id="95161.SAMN05660874_00982"/>
<dbReference type="SUPFAM" id="SSF48264">
    <property type="entry name" value="Cytochrome P450"/>
    <property type="match status" value="1"/>
</dbReference>
<dbReference type="PRINTS" id="PR00359">
    <property type="entry name" value="BP450"/>
</dbReference>
<keyword evidence="4 9" id="KW-0349">Heme</keyword>
<proteinExistence type="inferred from homology"/>
<dbReference type="Gene3D" id="1.10.630.10">
    <property type="entry name" value="Cytochrome P450"/>
    <property type="match status" value="1"/>
</dbReference>
<dbReference type="Proteomes" id="UP000198852">
    <property type="component" value="Unassembled WGS sequence"/>
</dbReference>
<dbReference type="InterPro" id="IPR017972">
    <property type="entry name" value="Cyt_P450_CS"/>
</dbReference>
<comment type="subcellular location">
    <subcellularLocation>
        <location evidence="1">Cytoplasm</location>
    </subcellularLocation>
</comment>
<evidence type="ECO:0000256" key="3">
    <source>
        <dbReference type="ARBA" id="ARBA00022490"/>
    </source>
</evidence>
<name>A0A1I6PPE7_9PSEU</name>
<reference evidence="11" key="1">
    <citation type="submission" date="2016-10" db="EMBL/GenBank/DDBJ databases">
        <authorList>
            <person name="Varghese N."/>
            <person name="Submissions S."/>
        </authorList>
    </citation>
    <scope>NUCLEOTIDE SEQUENCE [LARGE SCALE GENOMIC DNA]</scope>
    <source>
        <strain evidence="11">DSM 44771</strain>
    </source>
</reference>
<evidence type="ECO:0000256" key="9">
    <source>
        <dbReference type="RuleBase" id="RU000461"/>
    </source>
</evidence>
<dbReference type="InterPro" id="IPR002397">
    <property type="entry name" value="Cyt_P450_B"/>
</dbReference>
<evidence type="ECO:0000256" key="7">
    <source>
        <dbReference type="ARBA" id="ARBA00023004"/>
    </source>
</evidence>
<keyword evidence="6 9" id="KW-0560">Oxidoreductase</keyword>
<dbReference type="EMBL" id="FOZX01000001">
    <property type="protein sequence ID" value="SFS42064.1"/>
    <property type="molecule type" value="Genomic_DNA"/>
</dbReference>
<dbReference type="InterPro" id="IPR036396">
    <property type="entry name" value="Cyt_P450_sf"/>
</dbReference>
<organism evidence="10 11">
    <name type="scientific">Saccharopolyspora flava</name>
    <dbReference type="NCBI Taxonomy" id="95161"/>
    <lineage>
        <taxon>Bacteria</taxon>
        <taxon>Bacillati</taxon>
        <taxon>Actinomycetota</taxon>
        <taxon>Actinomycetes</taxon>
        <taxon>Pseudonocardiales</taxon>
        <taxon>Pseudonocardiaceae</taxon>
        <taxon>Saccharopolyspora</taxon>
    </lineage>
</organism>
<evidence type="ECO:0000256" key="5">
    <source>
        <dbReference type="ARBA" id="ARBA00022723"/>
    </source>
</evidence>
<dbReference type="RefSeq" id="WP_093413971.1">
    <property type="nucleotide sequence ID" value="NZ_FOZX01000001.1"/>
</dbReference>
<dbReference type="CDD" id="cd11031">
    <property type="entry name" value="Cyp158A-like"/>
    <property type="match status" value="1"/>
</dbReference>
<protein>
    <submittedName>
        <fullName evidence="10">Cytochrome P450</fullName>
    </submittedName>
</protein>
<dbReference type="FunFam" id="1.10.630.10:FF:000018">
    <property type="entry name" value="Cytochrome P450 monooxygenase"/>
    <property type="match status" value="1"/>
</dbReference>
<dbReference type="OrthoDB" id="141712at2"/>
<evidence type="ECO:0000256" key="4">
    <source>
        <dbReference type="ARBA" id="ARBA00022617"/>
    </source>
</evidence>
<dbReference type="Pfam" id="PF00067">
    <property type="entry name" value="p450"/>
    <property type="match status" value="1"/>
</dbReference>
<gene>
    <name evidence="10" type="ORF">SAMN05660874_00982</name>
</gene>
<dbReference type="GO" id="GO:0005737">
    <property type="term" value="C:cytoplasm"/>
    <property type="evidence" value="ECO:0007669"/>
    <property type="project" value="UniProtKB-SubCell"/>
</dbReference>
<accession>A0A1I6PPE7</accession>
<dbReference type="GO" id="GO:0016705">
    <property type="term" value="F:oxidoreductase activity, acting on paired donors, with incorporation or reduction of molecular oxygen"/>
    <property type="evidence" value="ECO:0007669"/>
    <property type="project" value="InterPro"/>
</dbReference>
<keyword evidence="8 9" id="KW-0503">Monooxygenase</keyword>
<dbReference type="PANTHER" id="PTHR46696">
    <property type="entry name" value="P450, PUTATIVE (EUROFUNG)-RELATED"/>
    <property type="match status" value="1"/>
</dbReference>
<evidence type="ECO:0000256" key="8">
    <source>
        <dbReference type="ARBA" id="ARBA00023033"/>
    </source>
</evidence>
<dbReference type="GO" id="GO:0005506">
    <property type="term" value="F:iron ion binding"/>
    <property type="evidence" value="ECO:0007669"/>
    <property type="project" value="InterPro"/>
</dbReference>
<keyword evidence="11" id="KW-1185">Reference proteome</keyword>
<dbReference type="InterPro" id="IPR001128">
    <property type="entry name" value="Cyt_P450"/>
</dbReference>
<evidence type="ECO:0000313" key="11">
    <source>
        <dbReference type="Proteomes" id="UP000198852"/>
    </source>
</evidence>
<evidence type="ECO:0000256" key="6">
    <source>
        <dbReference type="ARBA" id="ARBA00023002"/>
    </source>
</evidence>
<evidence type="ECO:0000256" key="2">
    <source>
        <dbReference type="ARBA" id="ARBA00010617"/>
    </source>
</evidence>
<comment type="similarity">
    <text evidence="2 9">Belongs to the cytochrome P450 family.</text>
</comment>
<evidence type="ECO:0000313" key="10">
    <source>
        <dbReference type="EMBL" id="SFS42064.1"/>
    </source>
</evidence>
<dbReference type="AlphaFoldDB" id="A0A1I6PPE7"/>
<keyword evidence="5 9" id="KW-0479">Metal-binding</keyword>